<sequence>MELSSYAQLCCLYFCLFQRIESICPLISLIMMSASSLRVNKNIV</sequence>
<evidence type="ECO:0000313" key="2">
    <source>
        <dbReference type="Proteomes" id="UP000004477"/>
    </source>
</evidence>
<proteinExistence type="predicted"/>
<reference evidence="1" key="1">
    <citation type="submission" date="2009-11" db="EMBL/GenBank/DDBJ databases">
        <authorList>
            <person name="Weinstock G."/>
            <person name="Sodergren E."/>
            <person name="Clifton S."/>
            <person name="Fulton L."/>
            <person name="Fulton B."/>
            <person name="Courtney L."/>
            <person name="Fronick C."/>
            <person name="Harrison M."/>
            <person name="Strong C."/>
            <person name="Farmer C."/>
            <person name="Delahaunty K."/>
            <person name="Markovic C."/>
            <person name="Hall O."/>
            <person name="Minx P."/>
            <person name="Tomlinson C."/>
            <person name="Mitreva M."/>
            <person name="Nelson J."/>
            <person name="Hou S."/>
            <person name="Wollam A."/>
            <person name="Pepin K.H."/>
            <person name="Johnson M."/>
            <person name="Bhonagiri V."/>
            <person name="Nash W.E."/>
            <person name="Warren W."/>
            <person name="Chinwalla A."/>
            <person name="Mardis E.R."/>
            <person name="Wilson R.K."/>
        </authorList>
    </citation>
    <scope>NUCLEOTIDE SEQUENCE [LARGE SCALE GENOMIC DNA]</scope>
    <source>
        <strain evidence="1">DSM 18205</strain>
    </source>
</reference>
<name>D1PC51_9BACT</name>
<dbReference type="EMBL" id="ACBX02000012">
    <property type="protein sequence ID" value="EFB35877.1"/>
    <property type="molecule type" value="Genomic_DNA"/>
</dbReference>
<dbReference type="AlphaFoldDB" id="D1PC51"/>
<dbReference type="HOGENOM" id="CLU_3220092_0_0_10"/>
<dbReference type="STRING" id="537011.PREVCOP_04782"/>
<evidence type="ECO:0000313" key="1">
    <source>
        <dbReference type="EMBL" id="EFB35877.1"/>
    </source>
</evidence>
<comment type="caution">
    <text evidence="1">The sequence shown here is derived from an EMBL/GenBank/DDBJ whole genome shotgun (WGS) entry which is preliminary data.</text>
</comment>
<gene>
    <name evidence="1" type="ORF">PREVCOP_04782</name>
</gene>
<organism evidence="1 2">
    <name type="scientific">Segatella copri DSM 18205</name>
    <dbReference type="NCBI Taxonomy" id="537011"/>
    <lineage>
        <taxon>Bacteria</taxon>
        <taxon>Pseudomonadati</taxon>
        <taxon>Bacteroidota</taxon>
        <taxon>Bacteroidia</taxon>
        <taxon>Bacteroidales</taxon>
        <taxon>Prevotellaceae</taxon>
        <taxon>Segatella</taxon>
    </lineage>
</organism>
<dbReference type="Proteomes" id="UP000004477">
    <property type="component" value="Unassembled WGS sequence"/>
</dbReference>
<protein>
    <submittedName>
        <fullName evidence="1">Uncharacterized protein</fullName>
    </submittedName>
</protein>
<keyword evidence="2" id="KW-1185">Reference proteome</keyword>
<dbReference type="PaxDb" id="537011-PREVCOP_04782"/>
<accession>D1PC51</accession>